<sequence length="214" mass="23069">MPVLDLTHPISSGMQVYPQDPQVLLQPALQQTTDGVAVTAVHCGSHTGTHLDAPSHVIAAGRSTSQIDLDELCAQAVVIQVGQARPREVLGRERLGGQIPESVPPIVVIATGWDRHYGTDSYLEHPVLEPALVQLLIERGMRVLAVDTLNPDHTRQEEHATGFPVHELVLGSDRLIVENLRGATGLPDSCRIGFFPLNLESCDGAPVRAAAWVE</sequence>
<name>A0A5B7WT95_9MICC</name>
<dbReference type="AlphaFoldDB" id="A0A5B7WT95"/>
<dbReference type="SUPFAM" id="SSF102198">
    <property type="entry name" value="Putative cyclase"/>
    <property type="match status" value="1"/>
</dbReference>
<dbReference type="EMBL" id="CP034412">
    <property type="protein sequence ID" value="QCY46430.1"/>
    <property type="molecule type" value="Genomic_DNA"/>
</dbReference>
<protein>
    <submittedName>
        <fullName evidence="1">Cyclase family protein</fullName>
    </submittedName>
</protein>
<gene>
    <name evidence="1" type="ORF">GcLGCM259_0669</name>
</gene>
<dbReference type="PANTHER" id="PTHR31118">
    <property type="entry name" value="CYCLASE-LIKE PROTEIN 2"/>
    <property type="match status" value="1"/>
</dbReference>
<dbReference type="KEGG" id="gcr:GcLGCM259_0669"/>
<dbReference type="Pfam" id="PF04199">
    <property type="entry name" value="Cyclase"/>
    <property type="match status" value="1"/>
</dbReference>
<organism evidence="1 2">
    <name type="scientific">Glutamicibacter creatinolyticus</name>
    <dbReference type="NCBI Taxonomy" id="162496"/>
    <lineage>
        <taxon>Bacteria</taxon>
        <taxon>Bacillati</taxon>
        <taxon>Actinomycetota</taxon>
        <taxon>Actinomycetes</taxon>
        <taxon>Micrococcales</taxon>
        <taxon>Micrococcaceae</taxon>
        <taxon>Glutamicibacter</taxon>
    </lineage>
</organism>
<accession>A0A5B7WT95</accession>
<proteinExistence type="predicted"/>
<dbReference type="GO" id="GO:0004061">
    <property type="term" value="F:arylformamidase activity"/>
    <property type="evidence" value="ECO:0007669"/>
    <property type="project" value="InterPro"/>
</dbReference>
<dbReference type="InterPro" id="IPR037175">
    <property type="entry name" value="KFase_sf"/>
</dbReference>
<reference evidence="1 2" key="1">
    <citation type="submission" date="2018-12" db="EMBL/GenBank/DDBJ databases">
        <title>Complete Genome Sequence of Glutamicibacter creatinolyticus strain LGCM259,isolated from an abscess of a 12-year-old mare in Italy.</title>
        <authorList>
            <person name="Santos R.G."/>
            <person name="Silva A.L."/>
            <person name="Seyffert N."/>
            <person name="Castro T.L.P."/>
            <person name="Attili A.R."/>
            <person name="Rifici C."/>
            <person name="Mazzullo G."/>
            <person name="Brenig B."/>
            <person name="Venanzi F."/>
            <person name="Azevedo V."/>
        </authorList>
    </citation>
    <scope>NUCLEOTIDE SEQUENCE [LARGE SCALE GENOMIC DNA]</scope>
    <source>
        <strain evidence="1 2">LGCM 259</strain>
    </source>
</reference>
<evidence type="ECO:0000313" key="2">
    <source>
        <dbReference type="Proteomes" id="UP000307000"/>
    </source>
</evidence>
<evidence type="ECO:0000313" key="1">
    <source>
        <dbReference type="EMBL" id="QCY46430.1"/>
    </source>
</evidence>
<dbReference type="Proteomes" id="UP000307000">
    <property type="component" value="Chromosome"/>
</dbReference>
<dbReference type="PANTHER" id="PTHR31118:SF32">
    <property type="entry name" value="KYNURENINE FORMAMIDASE"/>
    <property type="match status" value="1"/>
</dbReference>
<dbReference type="InterPro" id="IPR007325">
    <property type="entry name" value="KFase/CYL"/>
</dbReference>
<dbReference type="Gene3D" id="3.50.30.50">
    <property type="entry name" value="Putative cyclase"/>
    <property type="match status" value="1"/>
</dbReference>
<dbReference type="GO" id="GO:0019441">
    <property type="term" value="P:L-tryptophan catabolic process to kynurenine"/>
    <property type="evidence" value="ECO:0007669"/>
    <property type="project" value="InterPro"/>
</dbReference>
<dbReference type="RefSeq" id="WP_138925773.1">
    <property type="nucleotide sequence ID" value="NZ_CP034412.1"/>
</dbReference>
<keyword evidence="2" id="KW-1185">Reference proteome</keyword>